<proteinExistence type="inferred from homology"/>
<dbReference type="PANTHER" id="PTHR30126">
    <property type="entry name" value="HTH-TYPE TRANSCRIPTIONAL REGULATOR"/>
    <property type="match status" value="1"/>
</dbReference>
<evidence type="ECO:0000256" key="3">
    <source>
        <dbReference type="ARBA" id="ARBA00023125"/>
    </source>
</evidence>
<dbReference type="InterPro" id="IPR005119">
    <property type="entry name" value="LysR_subst-bd"/>
</dbReference>
<evidence type="ECO:0000256" key="4">
    <source>
        <dbReference type="ARBA" id="ARBA00023163"/>
    </source>
</evidence>
<dbReference type="RefSeq" id="WP_212574954.1">
    <property type="nucleotide sequence ID" value="NZ_CP063367.1"/>
</dbReference>
<dbReference type="CDD" id="cd05466">
    <property type="entry name" value="PBP2_LTTR_substrate"/>
    <property type="match status" value="1"/>
</dbReference>
<feature type="domain" description="HTH lysR-type" evidence="5">
    <location>
        <begin position="1"/>
        <end position="58"/>
    </location>
</feature>
<comment type="similarity">
    <text evidence="1">Belongs to the LysR transcriptional regulatory family.</text>
</comment>
<dbReference type="InterPro" id="IPR000847">
    <property type="entry name" value="LysR_HTH_N"/>
</dbReference>
<evidence type="ECO:0000256" key="1">
    <source>
        <dbReference type="ARBA" id="ARBA00009437"/>
    </source>
</evidence>
<accession>A0AAQ0D794</accession>
<keyword evidence="3" id="KW-0238">DNA-binding</keyword>
<dbReference type="Proteomes" id="UP000675994">
    <property type="component" value="Chromosome"/>
</dbReference>
<dbReference type="Gene3D" id="3.40.190.290">
    <property type="match status" value="1"/>
</dbReference>
<dbReference type="GO" id="GO:0003700">
    <property type="term" value="F:DNA-binding transcription factor activity"/>
    <property type="evidence" value="ECO:0007669"/>
    <property type="project" value="InterPro"/>
</dbReference>
<evidence type="ECO:0000259" key="5">
    <source>
        <dbReference type="PROSITE" id="PS50931"/>
    </source>
</evidence>
<keyword evidence="2" id="KW-0805">Transcription regulation</keyword>
<evidence type="ECO:0000313" key="6">
    <source>
        <dbReference type="EMBL" id="QUM69494.1"/>
    </source>
</evidence>
<dbReference type="InterPro" id="IPR036388">
    <property type="entry name" value="WH-like_DNA-bd_sf"/>
</dbReference>
<evidence type="ECO:0000313" key="7">
    <source>
        <dbReference type="Proteomes" id="UP000675994"/>
    </source>
</evidence>
<dbReference type="Pfam" id="PF03466">
    <property type="entry name" value="LysR_substrate"/>
    <property type="match status" value="1"/>
</dbReference>
<dbReference type="PANTHER" id="PTHR30126:SF78">
    <property type="entry name" value="HTH LYSR-TYPE DOMAIN-CONTAINING PROTEIN"/>
    <property type="match status" value="1"/>
</dbReference>
<dbReference type="PRINTS" id="PR00039">
    <property type="entry name" value="HTHLYSR"/>
</dbReference>
<dbReference type="SUPFAM" id="SSF46785">
    <property type="entry name" value="Winged helix' DNA-binding domain"/>
    <property type="match status" value="1"/>
</dbReference>
<dbReference type="EMBL" id="CP063367">
    <property type="protein sequence ID" value="QUM69494.1"/>
    <property type="molecule type" value="Genomic_DNA"/>
</dbReference>
<dbReference type="InterPro" id="IPR036390">
    <property type="entry name" value="WH_DNA-bd_sf"/>
</dbReference>
<dbReference type="GO" id="GO:0000976">
    <property type="term" value="F:transcription cis-regulatory region binding"/>
    <property type="evidence" value="ECO:0007669"/>
    <property type="project" value="TreeGrafter"/>
</dbReference>
<dbReference type="PROSITE" id="PS50931">
    <property type="entry name" value="HTH_LYSR"/>
    <property type="match status" value="1"/>
</dbReference>
<dbReference type="AlphaFoldDB" id="A0AAQ0D794"/>
<organism evidence="6 7">
    <name type="scientific">Staphylococcus delphini</name>
    <dbReference type="NCBI Taxonomy" id="53344"/>
    <lineage>
        <taxon>Bacteria</taxon>
        <taxon>Bacillati</taxon>
        <taxon>Bacillota</taxon>
        <taxon>Bacilli</taxon>
        <taxon>Bacillales</taxon>
        <taxon>Staphylococcaceae</taxon>
        <taxon>Staphylococcus</taxon>
        <taxon>Staphylococcus intermedius group</taxon>
    </lineage>
</organism>
<evidence type="ECO:0000256" key="2">
    <source>
        <dbReference type="ARBA" id="ARBA00023015"/>
    </source>
</evidence>
<sequence>MKEQDYKILSLLYREKNLTRVAEKLFMSQPALTYRIKKIEEEFGIHLTNKFGKNIEFTTEGEYLIQFSNKILHDIQNLKNSISEIKASRPQSFKLGVNNNFILYHLPNMIKDYAQAGHVLNMNVESGWSSDILQKLENNELDIAIVTGDYQWHGEKIFLKRDPITLISSHPIDFENLYKAPRINYKPRKNYKAYVELENSITKLINDWWQTQYDEQAHIIVESDQVEFCKKLVKEGVGYSIVPNACIEKEEEFYQYHLKNKEGEYIYRKTWLFYRTSIQKNSHIHHFIEFCKSYFD</sequence>
<reference evidence="6" key="1">
    <citation type="journal article" date="2021" name="Front. Microbiol.">
        <title>Presence and Characterization of a Novel cfr-Carrying Tn558 Transposon Derivative in Staphylococcus delphini Isolated From Retail Food.</title>
        <authorList>
            <person name="Zhang F."/>
            <person name="Wu S."/>
            <person name="Huang J."/>
            <person name="Yang R."/>
            <person name="Zhang J."/>
            <person name="Lei T."/>
            <person name="Dai J."/>
            <person name="Ding Y."/>
            <person name="Xue L."/>
            <person name="Wang J."/>
            <person name="Chen M."/>
            <person name="Wu Q."/>
        </authorList>
    </citation>
    <scope>NUCLEOTIDE SEQUENCE</scope>
    <source>
        <strain evidence="6">2794-1</strain>
    </source>
</reference>
<dbReference type="SUPFAM" id="SSF53850">
    <property type="entry name" value="Periplasmic binding protein-like II"/>
    <property type="match status" value="1"/>
</dbReference>
<protein>
    <submittedName>
        <fullName evidence="6">LysR family transcriptional regulator</fullName>
    </submittedName>
</protein>
<dbReference type="Gene3D" id="1.10.10.10">
    <property type="entry name" value="Winged helix-like DNA-binding domain superfamily/Winged helix DNA-binding domain"/>
    <property type="match status" value="1"/>
</dbReference>
<gene>
    <name evidence="6" type="ORF">IPU22_00615</name>
</gene>
<keyword evidence="4" id="KW-0804">Transcription</keyword>
<dbReference type="Pfam" id="PF00126">
    <property type="entry name" value="HTH_1"/>
    <property type="match status" value="1"/>
</dbReference>
<name>A0AAQ0D794_9STAP</name>